<name>M1N7V0_9CLOT</name>
<dbReference type="AlphaFoldDB" id="M1N7V0"/>
<dbReference type="KEGG" id="csr:Cspa_c57220"/>
<dbReference type="EMBL" id="CP004121">
    <property type="protein sequence ID" value="AGF59447.1"/>
    <property type="molecule type" value="Genomic_DNA"/>
</dbReference>
<dbReference type="PATRIC" id="fig|931276.5.peg.5768"/>
<reference evidence="1 2" key="1">
    <citation type="submission" date="2013-02" db="EMBL/GenBank/DDBJ databases">
        <title>Genome sequence of Clostridium saccharoperbutylacetonicum N1-4(HMT).</title>
        <authorList>
            <person name="Poehlein A."/>
            <person name="Daniel R."/>
        </authorList>
    </citation>
    <scope>NUCLEOTIDE SEQUENCE [LARGE SCALE GENOMIC DNA]</scope>
    <source>
        <strain evidence="2">N1-4(HMT)</strain>
    </source>
</reference>
<gene>
    <name evidence="1" type="ORF">Cspa_c57220</name>
</gene>
<proteinExistence type="predicted"/>
<dbReference type="HOGENOM" id="CLU_3134227_0_0_9"/>
<accession>M1N7V0</accession>
<evidence type="ECO:0000313" key="2">
    <source>
        <dbReference type="Proteomes" id="UP000011728"/>
    </source>
</evidence>
<keyword evidence="2" id="KW-1185">Reference proteome</keyword>
<evidence type="ECO:0000313" key="1">
    <source>
        <dbReference type="EMBL" id="AGF59447.1"/>
    </source>
</evidence>
<dbReference type="Proteomes" id="UP000011728">
    <property type="component" value="Chromosome"/>
</dbReference>
<organism evidence="1 2">
    <name type="scientific">Clostridium saccharoperbutylacetonicum N1-4(HMT)</name>
    <dbReference type="NCBI Taxonomy" id="931276"/>
    <lineage>
        <taxon>Bacteria</taxon>
        <taxon>Bacillati</taxon>
        <taxon>Bacillota</taxon>
        <taxon>Clostridia</taxon>
        <taxon>Eubacteriales</taxon>
        <taxon>Clostridiaceae</taxon>
        <taxon>Clostridium</taxon>
    </lineage>
</organism>
<protein>
    <submittedName>
        <fullName evidence="1">Uncharacterized protein</fullName>
    </submittedName>
</protein>
<sequence>MKVSLVMPGTKEGKDILETAYANVLAKITLKKLNAEELKELINSFEKQK</sequence>
<dbReference type="STRING" id="36745.CLSAP_28360"/>
<dbReference type="RefSeq" id="WP_015395754.1">
    <property type="nucleotide sequence ID" value="NC_020291.1"/>
</dbReference>